<dbReference type="PANTHER" id="PTHR43394">
    <property type="entry name" value="ATP-DEPENDENT PERMEASE MDL1, MITOCHONDRIAL"/>
    <property type="match status" value="1"/>
</dbReference>
<dbReference type="AlphaFoldDB" id="A0A1M6IUB3"/>
<feature type="transmembrane region" description="Helical" evidence="9">
    <location>
        <begin position="25"/>
        <end position="46"/>
    </location>
</feature>
<dbReference type="GO" id="GO:0016887">
    <property type="term" value="F:ATP hydrolysis activity"/>
    <property type="evidence" value="ECO:0007669"/>
    <property type="project" value="InterPro"/>
</dbReference>
<evidence type="ECO:0000259" key="10">
    <source>
        <dbReference type="PROSITE" id="PS50893"/>
    </source>
</evidence>
<evidence type="ECO:0000256" key="9">
    <source>
        <dbReference type="SAM" id="Phobius"/>
    </source>
</evidence>
<keyword evidence="13" id="KW-1185">Reference proteome</keyword>
<evidence type="ECO:0000259" key="11">
    <source>
        <dbReference type="PROSITE" id="PS50929"/>
    </source>
</evidence>
<keyword evidence="6 12" id="KW-0067">ATP-binding</keyword>
<dbReference type="PROSITE" id="PS50893">
    <property type="entry name" value="ABC_TRANSPORTER_2"/>
    <property type="match status" value="1"/>
</dbReference>
<dbReference type="Pfam" id="PF00664">
    <property type="entry name" value="ABC_membrane"/>
    <property type="match status" value="1"/>
</dbReference>
<protein>
    <submittedName>
        <fullName evidence="12">ATP-binding cassette, subfamily B</fullName>
    </submittedName>
</protein>
<dbReference type="SUPFAM" id="SSF52540">
    <property type="entry name" value="P-loop containing nucleoside triphosphate hydrolases"/>
    <property type="match status" value="1"/>
</dbReference>
<evidence type="ECO:0000256" key="7">
    <source>
        <dbReference type="ARBA" id="ARBA00022989"/>
    </source>
</evidence>
<dbReference type="Gene3D" id="1.20.1560.10">
    <property type="entry name" value="ABC transporter type 1, transmembrane domain"/>
    <property type="match status" value="1"/>
</dbReference>
<keyword evidence="2" id="KW-0813">Transport</keyword>
<dbReference type="InterPro" id="IPR027417">
    <property type="entry name" value="P-loop_NTPase"/>
</dbReference>
<accession>A0A1M6IUB3</accession>
<gene>
    <name evidence="12" type="ORF">SAMN02745163_01818</name>
</gene>
<dbReference type="Gene3D" id="3.40.50.300">
    <property type="entry name" value="P-loop containing nucleotide triphosphate hydrolases"/>
    <property type="match status" value="1"/>
</dbReference>
<keyword evidence="5" id="KW-0547">Nucleotide-binding</keyword>
<dbReference type="FunFam" id="3.40.50.300:FF:000221">
    <property type="entry name" value="Multidrug ABC transporter ATP-binding protein"/>
    <property type="match status" value="1"/>
</dbReference>
<feature type="transmembrane region" description="Helical" evidence="9">
    <location>
        <begin position="255"/>
        <end position="273"/>
    </location>
</feature>
<dbReference type="PANTHER" id="PTHR43394:SF1">
    <property type="entry name" value="ATP-BINDING CASSETTE SUB-FAMILY B MEMBER 10, MITOCHONDRIAL"/>
    <property type="match status" value="1"/>
</dbReference>
<dbReference type="GO" id="GO:0015421">
    <property type="term" value="F:ABC-type oligopeptide transporter activity"/>
    <property type="evidence" value="ECO:0007669"/>
    <property type="project" value="TreeGrafter"/>
</dbReference>
<dbReference type="GO" id="GO:0005886">
    <property type="term" value="C:plasma membrane"/>
    <property type="evidence" value="ECO:0007669"/>
    <property type="project" value="UniProtKB-SubCell"/>
</dbReference>
<name>A0A1M6IUB3_9CLOT</name>
<dbReference type="STRING" id="1121302.SAMN02745163_01818"/>
<dbReference type="InterPro" id="IPR011527">
    <property type="entry name" value="ABC1_TM_dom"/>
</dbReference>
<dbReference type="PROSITE" id="PS50929">
    <property type="entry name" value="ABC_TM1F"/>
    <property type="match status" value="1"/>
</dbReference>
<evidence type="ECO:0000256" key="6">
    <source>
        <dbReference type="ARBA" id="ARBA00022840"/>
    </source>
</evidence>
<dbReference type="SMART" id="SM00382">
    <property type="entry name" value="AAA"/>
    <property type="match status" value="1"/>
</dbReference>
<sequence length="588" mass="67106">MFIPPNDKYLIKQLIGLLKPYKKKVLVILVCIIISSIATMIMPMLGKKIMDDGLIGKNFKTVVSTVTLCFLIIIFQQLLELLETKYFAYINSMLPYTLNNKAFKHLMNLKLQYFNNTNFSQTMNNISIDISNVSKIADKGMFYIITEIFKMIGGTIGLLIIDWRLTIIVFLFLPIRYILVKSLSKKRRTSFEEYMKYNEDYSAWYGDTIRGIKEIKLWNLERVQISIFTKKQRNIIKTNIKLLFVDKINEISESIILQIIINALYILGAHLIIQNSITVGELFAFITYSVYVTTPISSILNIGYALSGILPAAKRLFNFLGMETESNLTDCKTINLDATSIKGAITFENVCFSYLKREKTLTNINFTLNKGEKLAIIGHNGSGKSTLLNLLLRFYEPQKGRILLDNMDISKIKLKDFRKLISVVSQDLYLFNTSIKDNITLFSKKNESKMYKAANSSGALDFISELPLKFDTVVGQDGSNLSGGEKQKIAVARAFARDSKIIVFDEATSNFDNESEALLNKLLLTNFKDKTVIIITHKVNILKEMDKILLLHKGRIVDIGTHDELLNRNTLYRDMISINDITRNEDII</sequence>
<dbReference type="RefSeq" id="WP_072986362.1">
    <property type="nucleotide sequence ID" value="NZ_FQZB01000008.1"/>
</dbReference>
<keyword evidence="3" id="KW-1003">Cell membrane</keyword>
<feature type="transmembrane region" description="Helical" evidence="9">
    <location>
        <begin position="156"/>
        <end position="179"/>
    </location>
</feature>
<feature type="transmembrane region" description="Helical" evidence="9">
    <location>
        <begin position="285"/>
        <end position="306"/>
    </location>
</feature>
<evidence type="ECO:0000256" key="5">
    <source>
        <dbReference type="ARBA" id="ARBA00022741"/>
    </source>
</evidence>
<feature type="domain" description="ABC transporter" evidence="10">
    <location>
        <begin position="345"/>
        <end position="578"/>
    </location>
</feature>
<comment type="subcellular location">
    <subcellularLocation>
        <location evidence="1">Cell membrane</location>
        <topology evidence="1">Multi-pass membrane protein</topology>
    </subcellularLocation>
</comment>
<evidence type="ECO:0000256" key="3">
    <source>
        <dbReference type="ARBA" id="ARBA00022475"/>
    </source>
</evidence>
<dbReference type="InterPro" id="IPR036640">
    <property type="entry name" value="ABC1_TM_sf"/>
</dbReference>
<dbReference type="EMBL" id="FQZB01000008">
    <property type="protein sequence ID" value="SHJ37994.1"/>
    <property type="molecule type" value="Genomic_DNA"/>
</dbReference>
<evidence type="ECO:0000256" key="4">
    <source>
        <dbReference type="ARBA" id="ARBA00022692"/>
    </source>
</evidence>
<evidence type="ECO:0000256" key="2">
    <source>
        <dbReference type="ARBA" id="ARBA00022448"/>
    </source>
</evidence>
<evidence type="ECO:0000256" key="1">
    <source>
        <dbReference type="ARBA" id="ARBA00004651"/>
    </source>
</evidence>
<keyword evidence="7 9" id="KW-1133">Transmembrane helix</keyword>
<dbReference type="CDD" id="cd07346">
    <property type="entry name" value="ABC_6TM_exporters"/>
    <property type="match status" value="1"/>
</dbReference>
<feature type="domain" description="ABC transmembrane type-1" evidence="11">
    <location>
        <begin position="26"/>
        <end position="308"/>
    </location>
</feature>
<dbReference type="InterPro" id="IPR003593">
    <property type="entry name" value="AAA+_ATPase"/>
</dbReference>
<feature type="transmembrane region" description="Helical" evidence="9">
    <location>
        <begin position="58"/>
        <end position="79"/>
    </location>
</feature>
<organism evidence="12 13">
    <name type="scientific">Clostridium cavendishii DSM 21758</name>
    <dbReference type="NCBI Taxonomy" id="1121302"/>
    <lineage>
        <taxon>Bacteria</taxon>
        <taxon>Bacillati</taxon>
        <taxon>Bacillota</taxon>
        <taxon>Clostridia</taxon>
        <taxon>Eubacteriales</taxon>
        <taxon>Clostridiaceae</taxon>
        <taxon>Clostridium</taxon>
    </lineage>
</organism>
<dbReference type="InterPro" id="IPR003439">
    <property type="entry name" value="ABC_transporter-like_ATP-bd"/>
</dbReference>
<evidence type="ECO:0000313" key="12">
    <source>
        <dbReference type="EMBL" id="SHJ37994.1"/>
    </source>
</evidence>
<evidence type="ECO:0000313" key="13">
    <source>
        <dbReference type="Proteomes" id="UP000184310"/>
    </source>
</evidence>
<reference evidence="12 13" key="1">
    <citation type="submission" date="2016-11" db="EMBL/GenBank/DDBJ databases">
        <authorList>
            <person name="Jaros S."/>
            <person name="Januszkiewicz K."/>
            <person name="Wedrychowicz H."/>
        </authorList>
    </citation>
    <scope>NUCLEOTIDE SEQUENCE [LARGE SCALE GENOMIC DNA]</scope>
    <source>
        <strain evidence="12 13">DSM 21758</strain>
    </source>
</reference>
<evidence type="ECO:0000256" key="8">
    <source>
        <dbReference type="ARBA" id="ARBA00023136"/>
    </source>
</evidence>
<dbReference type="PROSITE" id="PS00211">
    <property type="entry name" value="ABC_TRANSPORTER_1"/>
    <property type="match status" value="1"/>
</dbReference>
<dbReference type="GO" id="GO:0005524">
    <property type="term" value="F:ATP binding"/>
    <property type="evidence" value="ECO:0007669"/>
    <property type="project" value="UniProtKB-KW"/>
</dbReference>
<dbReference type="OrthoDB" id="1891664at2"/>
<dbReference type="InterPro" id="IPR039421">
    <property type="entry name" value="Type_1_exporter"/>
</dbReference>
<keyword evidence="8 9" id="KW-0472">Membrane</keyword>
<dbReference type="InterPro" id="IPR017871">
    <property type="entry name" value="ABC_transporter-like_CS"/>
</dbReference>
<dbReference type="Proteomes" id="UP000184310">
    <property type="component" value="Unassembled WGS sequence"/>
</dbReference>
<keyword evidence="4 9" id="KW-0812">Transmembrane</keyword>
<proteinExistence type="predicted"/>
<dbReference type="SUPFAM" id="SSF90123">
    <property type="entry name" value="ABC transporter transmembrane region"/>
    <property type="match status" value="1"/>
</dbReference>
<dbReference type="Pfam" id="PF00005">
    <property type="entry name" value="ABC_tran"/>
    <property type="match status" value="1"/>
</dbReference>